<protein>
    <recommendedName>
        <fullName evidence="6">Ubiquitin-like protease family profile domain-containing protein</fullName>
    </recommendedName>
</protein>
<evidence type="ECO:0000313" key="8">
    <source>
        <dbReference type="Proteomes" id="UP000677054"/>
    </source>
</evidence>
<dbReference type="PROSITE" id="PS50600">
    <property type="entry name" value="ULP_PROTEASE"/>
    <property type="match status" value="1"/>
</dbReference>
<dbReference type="GO" id="GO:0006508">
    <property type="term" value="P:proteolysis"/>
    <property type="evidence" value="ECO:0007669"/>
    <property type="project" value="UniProtKB-KW"/>
</dbReference>
<feature type="compositionally biased region" description="Acidic residues" evidence="5">
    <location>
        <begin position="164"/>
        <end position="175"/>
    </location>
</feature>
<evidence type="ECO:0000313" key="7">
    <source>
        <dbReference type="EMBL" id="CAD7248074.1"/>
    </source>
</evidence>
<dbReference type="InterPro" id="IPR011989">
    <property type="entry name" value="ARM-like"/>
</dbReference>
<dbReference type="InterPro" id="IPR003653">
    <property type="entry name" value="Peptidase_C48_C"/>
</dbReference>
<comment type="similarity">
    <text evidence="1">Belongs to the peptidase C48 family.</text>
</comment>
<feature type="region of interest" description="Disordered" evidence="5">
    <location>
        <begin position="127"/>
        <end position="180"/>
    </location>
</feature>
<keyword evidence="4" id="KW-0788">Thiol protease</keyword>
<dbReference type="InterPro" id="IPR044613">
    <property type="entry name" value="Nep1/2-like"/>
</dbReference>
<gene>
    <name evidence="7" type="ORF">DSTB1V02_LOCUS7897</name>
</gene>
<name>A0A7R9A4N2_9CRUS</name>
<dbReference type="Gene3D" id="1.25.10.10">
    <property type="entry name" value="Leucine-rich Repeat Variant"/>
    <property type="match status" value="1"/>
</dbReference>
<dbReference type="Proteomes" id="UP000677054">
    <property type="component" value="Unassembled WGS sequence"/>
</dbReference>
<dbReference type="OrthoDB" id="5065855at2759"/>
<sequence length="986" mass="111097">MKECNFSQDKDMKKKGRGTFEEEATIVDNIEVRSVKQFDNRGLALGLIMGKRDNRYAFMNPIAMARAKGSSGPSGPTIRDYLSRQRPTWEEVKKLLEKKKEGCSTLAAWEEKMNEKHREELRKQRELLLGGQNQSCESKEPNSKEKKKKKKKRKKKKKKKDHDSESDCDSSSDEEQSSRKRKLCDVDIMMGIERKNWRDNISYSQGEGSSEESATVFHVPKSNTEFLKVLLRLHHPSFIHHLEHWKAGDEICIATEEVSGLNPANIAHPFLIVSGLASILEALNFLHTKANQSHGSLQDDAIFISKKDGKWKLLLEGVRKSSQEEMLKDLLSFSALAVDLLSPHTESIPEAQDFIEVVSESETPVSIKVLQAHPVFHIDYMQVLSFLSLFTLKSSEERELFFRELGEKLYRFPEEVIGLQLSGLLTSRILLLDSSAHSLFLPFLLAARPSEQKEAWCGETPQNAIFGPRSFQKYMIPHISKAYMVLDAPIRIVLLQNLPLYLHAISKDVLQESLLPQILMGIHDTNDELVAVTLRALADLIPYLGASTVIGPKRKTLFSNALPKMGNKSLNVEAIQEGRSSPDGGEVQNSPCVGLIDNHVEDITTSMPLSLNKGKSLRLSTPSGNGRDESATDATTWENWESLAPETPPVVPVQPPSKLSPKPSLPMTTRVRTKTPILSNIDDDIISYDIKTMDWRTKEEEEDFFSDMQPNLSTKRSSSVSISSVSDAHGMSLSSSGPDVDLKSIEVKLRMMDEQADVSEEKKRMPQLDSIVLSYENSLLRESDLQLLEGKNWLNDKLIGFYFEYLYVQVLKENPKVCFLSPEVTQAVKLCSVSELHIFLDPLELHLKDIVFLPVNDSLSYDTPGGSHWSLLVFSRAKNAFCHFDSSSSSNRSHVNRLTKKIEPFFKVEGDIKVVDMKCTQQNNTYDCGVHVICNAEALVKTCIQGNNPTAIEICSIAHDLQEKRSQLKELIISLQRFYLKTNMAT</sequence>
<dbReference type="InterPro" id="IPR038765">
    <property type="entry name" value="Papain-like_cys_pep_sf"/>
</dbReference>
<dbReference type="GO" id="GO:0008234">
    <property type="term" value="F:cysteine-type peptidase activity"/>
    <property type="evidence" value="ECO:0007669"/>
    <property type="project" value="UniProtKB-KW"/>
</dbReference>
<feature type="compositionally biased region" description="Low complexity" evidence="5">
    <location>
        <begin position="656"/>
        <end position="666"/>
    </location>
</feature>
<evidence type="ECO:0000259" key="6">
    <source>
        <dbReference type="PROSITE" id="PS50600"/>
    </source>
</evidence>
<dbReference type="PANTHER" id="PTHR46468">
    <property type="entry name" value="SENTRIN-SPECIFIC PROTEASE 8"/>
    <property type="match status" value="1"/>
</dbReference>
<dbReference type="EMBL" id="CAJPEV010001695">
    <property type="protein sequence ID" value="CAG0893907.1"/>
    <property type="molecule type" value="Genomic_DNA"/>
</dbReference>
<evidence type="ECO:0000256" key="4">
    <source>
        <dbReference type="ARBA" id="ARBA00022807"/>
    </source>
</evidence>
<evidence type="ECO:0000256" key="5">
    <source>
        <dbReference type="SAM" id="MobiDB-lite"/>
    </source>
</evidence>
<dbReference type="InterPro" id="IPR016024">
    <property type="entry name" value="ARM-type_fold"/>
</dbReference>
<feature type="compositionally biased region" description="Pro residues" evidence="5">
    <location>
        <begin position="646"/>
        <end position="655"/>
    </location>
</feature>
<evidence type="ECO:0000256" key="2">
    <source>
        <dbReference type="ARBA" id="ARBA00022670"/>
    </source>
</evidence>
<feature type="compositionally biased region" description="Basic residues" evidence="5">
    <location>
        <begin position="145"/>
        <end position="160"/>
    </location>
</feature>
<accession>A0A7R9A4N2</accession>
<dbReference type="Gene3D" id="3.40.395.10">
    <property type="entry name" value="Adenoviral Proteinase, Chain A"/>
    <property type="match status" value="1"/>
</dbReference>
<dbReference type="SUPFAM" id="SSF56112">
    <property type="entry name" value="Protein kinase-like (PK-like)"/>
    <property type="match status" value="1"/>
</dbReference>
<dbReference type="GO" id="GO:0000338">
    <property type="term" value="P:protein deneddylation"/>
    <property type="evidence" value="ECO:0007669"/>
    <property type="project" value="TreeGrafter"/>
</dbReference>
<proteinExistence type="inferred from homology"/>
<dbReference type="InterPro" id="IPR011009">
    <property type="entry name" value="Kinase-like_dom_sf"/>
</dbReference>
<dbReference type="EMBL" id="LR901212">
    <property type="protein sequence ID" value="CAD7248074.1"/>
    <property type="molecule type" value="Genomic_DNA"/>
</dbReference>
<dbReference type="AlphaFoldDB" id="A0A7R9A4N2"/>
<keyword evidence="8" id="KW-1185">Reference proteome</keyword>
<dbReference type="GO" id="GO:0019784">
    <property type="term" value="F:deNEDDylase activity"/>
    <property type="evidence" value="ECO:0007669"/>
    <property type="project" value="InterPro"/>
</dbReference>
<feature type="domain" description="Ubiquitin-like protease family profile" evidence="6">
    <location>
        <begin position="778"/>
        <end position="939"/>
    </location>
</feature>
<keyword evidence="2" id="KW-0645">Protease</keyword>
<reference evidence="7" key="1">
    <citation type="submission" date="2020-11" db="EMBL/GenBank/DDBJ databases">
        <authorList>
            <person name="Tran Van P."/>
        </authorList>
    </citation>
    <scope>NUCLEOTIDE SEQUENCE</scope>
</reference>
<keyword evidence="3" id="KW-0378">Hydrolase</keyword>
<dbReference type="SUPFAM" id="SSF54001">
    <property type="entry name" value="Cysteine proteinases"/>
    <property type="match status" value="1"/>
</dbReference>
<organism evidence="7">
    <name type="scientific">Darwinula stevensoni</name>
    <dbReference type="NCBI Taxonomy" id="69355"/>
    <lineage>
        <taxon>Eukaryota</taxon>
        <taxon>Metazoa</taxon>
        <taxon>Ecdysozoa</taxon>
        <taxon>Arthropoda</taxon>
        <taxon>Crustacea</taxon>
        <taxon>Oligostraca</taxon>
        <taxon>Ostracoda</taxon>
        <taxon>Podocopa</taxon>
        <taxon>Podocopida</taxon>
        <taxon>Darwinulocopina</taxon>
        <taxon>Darwinuloidea</taxon>
        <taxon>Darwinulidae</taxon>
        <taxon>Darwinula</taxon>
    </lineage>
</organism>
<dbReference type="Pfam" id="PF02902">
    <property type="entry name" value="Peptidase_C48"/>
    <property type="match status" value="1"/>
</dbReference>
<dbReference type="SUPFAM" id="SSF48371">
    <property type="entry name" value="ARM repeat"/>
    <property type="match status" value="1"/>
</dbReference>
<evidence type="ECO:0000256" key="1">
    <source>
        <dbReference type="ARBA" id="ARBA00005234"/>
    </source>
</evidence>
<feature type="region of interest" description="Disordered" evidence="5">
    <location>
        <begin position="613"/>
        <end position="668"/>
    </location>
</feature>
<evidence type="ECO:0000256" key="3">
    <source>
        <dbReference type="ARBA" id="ARBA00022801"/>
    </source>
</evidence>
<dbReference type="PANTHER" id="PTHR46468:SF1">
    <property type="entry name" value="SENTRIN-SPECIFIC PROTEASE 8"/>
    <property type="match status" value="1"/>
</dbReference>